<gene>
    <name evidence="1" type="ORF">KUL25_01280</name>
    <name evidence="2" type="ORF">KUL25_01285</name>
</gene>
<proteinExistence type="predicted"/>
<evidence type="ECO:0000313" key="2">
    <source>
        <dbReference type="EMBL" id="QXL88184.1"/>
    </source>
</evidence>
<evidence type="ECO:0000313" key="3">
    <source>
        <dbReference type="Proteomes" id="UP000693972"/>
    </source>
</evidence>
<accession>A0A975TUY5</accession>
<name>A0A975TUY5_9RHOB</name>
<protein>
    <submittedName>
        <fullName evidence="2">Uncharacterized protein</fullName>
    </submittedName>
</protein>
<dbReference type="EMBL" id="JAIMBW010000001">
    <property type="protein sequence ID" value="MBY4891390.1"/>
    <property type="molecule type" value="Genomic_DNA"/>
</dbReference>
<dbReference type="EMBL" id="CP078073">
    <property type="protein sequence ID" value="QXL88184.1"/>
    <property type="molecule type" value="Genomic_DNA"/>
</dbReference>
<keyword evidence="3" id="KW-1185">Reference proteome</keyword>
<reference evidence="2 3" key="1">
    <citation type="submission" date="2021-07" db="EMBL/GenBank/DDBJ databases">
        <title>Karlodiniumbacter phycospheric gen. nov., sp. nov., a phycosphere bacterium isolated from karlodinium veneficum.</title>
        <authorList>
            <person name="Peng Y."/>
            <person name="Jiang L."/>
            <person name="Lee J."/>
        </authorList>
    </citation>
    <scope>NUCLEOTIDE SEQUENCE</scope>
    <source>
        <strain evidence="2 3">N5</strain>
    </source>
</reference>
<dbReference type="Proteomes" id="UP000693972">
    <property type="component" value="Unassembled WGS sequence"/>
</dbReference>
<sequence length="152" mass="16535">MRRVSHGALLTELIALRDGTPYPLKTATDAFVKGVAGTFPRGRSVLLDYLRLHRFQPHDFEGDMHCDICGLPREAEIRADAVLASAQAGHSSNEMPETVSPRWEEVLTLIPGPATAAEHAVLGTLLRLIEEAPEDETPGALEKRIAKAAFCP</sequence>
<dbReference type="RefSeq" id="WP_257891267.1">
    <property type="nucleotide sequence ID" value="NZ_JAIMBW010000001.1"/>
</dbReference>
<organism evidence="2">
    <name type="scientific">Gymnodinialimonas phycosphaerae</name>
    <dbReference type="NCBI Taxonomy" id="2841589"/>
    <lineage>
        <taxon>Bacteria</taxon>
        <taxon>Pseudomonadati</taxon>
        <taxon>Pseudomonadota</taxon>
        <taxon>Alphaproteobacteria</taxon>
        <taxon>Rhodobacterales</taxon>
        <taxon>Paracoccaceae</taxon>
        <taxon>Gymnodinialimonas</taxon>
    </lineage>
</organism>
<dbReference type="AlphaFoldDB" id="A0A975TUY5"/>
<evidence type="ECO:0000313" key="1">
    <source>
        <dbReference type="EMBL" id="MBY4891390.1"/>
    </source>
</evidence>